<name>A0A1I1CGV4_9GAMM</name>
<dbReference type="Gene3D" id="3.60.15.10">
    <property type="entry name" value="Ribonuclease Z/Hydroxyacylglutathione hydrolase-like"/>
    <property type="match status" value="1"/>
</dbReference>
<sequence length="316" mass="34310">MRTLTTLLGNSQKLDGGAMFGNAPRALWERWMPADELHRIDLGCRALLVREDGRNILVETGIGAFFSPELKERYGVQESRHVLLDSLAAQGLSDADIDVVVLTHLHFDHAGGLLAPWEEGQQPCLLFPNARFITGRRQWQRALQPHARDRASYIPELLDDGQTSETLGPDWRFHVSDGHTPGQLLPEVAMPGGPVLFAGDLEHFLKTRIRHAGVALPGHFGSSLLLGQGDQNGSGIQYGPSPARRRRGHGRAVGSAGRRAIRRRDGDGDRLGAALPGRRGTRRPPTGQAPGLAARSPCGLPARPARADPRPDAGRT</sequence>
<organism evidence="7 8">
    <name type="scientific">Azotobacter beijerinckii</name>
    <dbReference type="NCBI Taxonomy" id="170623"/>
    <lineage>
        <taxon>Bacteria</taxon>
        <taxon>Pseudomonadati</taxon>
        <taxon>Pseudomonadota</taxon>
        <taxon>Gammaproteobacteria</taxon>
        <taxon>Pseudomonadales</taxon>
        <taxon>Pseudomonadaceae</taxon>
        <taxon>Azotobacter</taxon>
    </lineage>
</organism>
<gene>
    <name evidence="7" type="ORF">SAMN04244571_04351</name>
</gene>
<dbReference type="SMART" id="SM00849">
    <property type="entry name" value="Lactamase_B"/>
    <property type="match status" value="1"/>
</dbReference>
<evidence type="ECO:0000313" key="7">
    <source>
        <dbReference type="EMBL" id="SFB61921.1"/>
    </source>
</evidence>
<keyword evidence="2" id="KW-0479">Metal-binding</keyword>
<dbReference type="PANTHER" id="PTHR42978:SF6">
    <property type="entry name" value="QUORUM-QUENCHING LACTONASE YTNP-RELATED"/>
    <property type="match status" value="1"/>
</dbReference>
<dbReference type="Pfam" id="PF00753">
    <property type="entry name" value="Lactamase_B"/>
    <property type="match status" value="1"/>
</dbReference>
<reference evidence="7 8" key="1">
    <citation type="submission" date="2016-10" db="EMBL/GenBank/DDBJ databases">
        <authorList>
            <person name="Varghese N."/>
            <person name="Submissions S."/>
        </authorList>
    </citation>
    <scope>NUCLEOTIDE SEQUENCE [LARGE SCALE GENOMIC DNA]</scope>
    <source>
        <strain evidence="7 8">DSM 282</strain>
    </source>
</reference>
<dbReference type="PANTHER" id="PTHR42978">
    <property type="entry name" value="QUORUM-QUENCHING LACTONASE YTNP-RELATED-RELATED"/>
    <property type="match status" value="1"/>
</dbReference>
<dbReference type="InterPro" id="IPR051013">
    <property type="entry name" value="MBL_superfamily_lactonases"/>
</dbReference>
<keyword evidence="4" id="KW-0862">Zinc</keyword>
<protein>
    <submittedName>
        <fullName evidence="7">Metallo-beta-lactamase superfamily protein</fullName>
    </submittedName>
</protein>
<dbReference type="InterPro" id="IPR036866">
    <property type="entry name" value="RibonucZ/Hydroxyglut_hydro"/>
</dbReference>
<keyword evidence="8" id="KW-1185">Reference proteome</keyword>
<evidence type="ECO:0000256" key="4">
    <source>
        <dbReference type="ARBA" id="ARBA00022833"/>
    </source>
</evidence>
<feature type="region of interest" description="Disordered" evidence="5">
    <location>
        <begin position="231"/>
        <end position="316"/>
    </location>
</feature>
<accession>A0A1I1CGV4</accession>
<comment type="similarity">
    <text evidence="1">Belongs to the metallo-beta-lactamase superfamily.</text>
</comment>
<keyword evidence="3" id="KW-0378">Hydrolase</keyword>
<comment type="caution">
    <text evidence="7">The sequence shown here is derived from an EMBL/GenBank/DDBJ whole genome shotgun (WGS) entry which is preliminary data.</text>
</comment>
<dbReference type="SUPFAM" id="SSF56281">
    <property type="entry name" value="Metallo-hydrolase/oxidoreductase"/>
    <property type="match status" value="1"/>
</dbReference>
<proteinExistence type="inferred from homology"/>
<evidence type="ECO:0000256" key="3">
    <source>
        <dbReference type="ARBA" id="ARBA00022801"/>
    </source>
</evidence>
<feature type="domain" description="Metallo-beta-lactamase" evidence="6">
    <location>
        <begin position="43"/>
        <end position="219"/>
    </location>
</feature>
<evidence type="ECO:0000256" key="2">
    <source>
        <dbReference type="ARBA" id="ARBA00022723"/>
    </source>
</evidence>
<feature type="compositionally biased region" description="Low complexity" evidence="5">
    <location>
        <begin position="271"/>
        <end position="291"/>
    </location>
</feature>
<dbReference type="InterPro" id="IPR001279">
    <property type="entry name" value="Metallo-B-lactamas"/>
</dbReference>
<evidence type="ECO:0000256" key="5">
    <source>
        <dbReference type="SAM" id="MobiDB-lite"/>
    </source>
</evidence>
<dbReference type="EMBL" id="FOKJ01000123">
    <property type="protein sequence ID" value="SFB61921.1"/>
    <property type="molecule type" value="Genomic_DNA"/>
</dbReference>
<dbReference type="Proteomes" id="UP000198861">
    <property type="component" value="Unassembled WGS sequence"/>
</dbReference>
<feature type="compositionally biased region" description="Basic and acidic residues" evidence="5">
    <location>
        <begin position="305"/>
        <end position="316"/>
    </location>
</feature>
<evidence type="ECO:0000259" key="6">
    <source>
        <dbReference type="SMART" id="SM00849"/>
    </source>
</evidence>
<evidence type="ECO:0000256" key="1">
    <source>
        <dbReference type="ARBA" id="ARBA00007749"/>
    </source>
</evidence>
<dbReference type="CDD" id="cd16281">
    <property type="entry name" value="metallo-hydrolase-like_MBL-fold"/>
    <property type="match status" value="1"/>
</dbReference>
<evidence type="ECO:0000313" key="8">
    <source>
        <dbReference type="Proteomes" id="UP000198861"/>
    </source>
</evidence>
<feature type="non-terminal residue" evidence="7">
    <location>
        <position position="316"/>
    </location>
</feature>